<protein>
    <submittedName>
        <fullName evidence="2">Uncharacterized protein</fullName>
    </submittedName>
</protein>
<feature type="compositionally biased region" description="Basic residues" evidence="1">
    <location>
        <begin position="43"/>
        <end position="56"/>
    </location>
</feature>
<keyword evidence="3" id="KW-1185">Reference proteome</keyword>
<sequence>MTSTEDPSDIVFGKRKQTETERSKAGKTQFTISKDSVSSTVSKAKKKLKKVVKNVKKVTASALKGKESVGSPGLAHREPEDPPHPLPPSAWPTSSVMDDDDLPPLQDPSDSDSDGESDVENAPDGTASALDEETDEAELERMMKKWAASAYAFFEPIPTIEYRHGRKAHVFACSTKGCKHSIARYLDTTDRESTGNMHKHICSCWGPEVFGMADKVETLEGARKIVMTHQNSGSITLMFEQLKGKGAVTYSH</sequence>
<proteinExistence type="predicted"/>
<dbReference type="Proteomes" id="UP000217790">
    <property type="component" value="Unassembled WGS sequence"/>
</dbReference>
<gene>
    <name evidence="2" type="ORF">ARMGADRAFT_1089121</name>
</gene>
<dbReference type="AlphaFoldDB" id="A0A2H3D5S4"/>
<evidence type="ECO:0000313" key="2">
    <source>
        <dbReference type="EMBL" id="PBK83683.1"/>
    </source>
</evidence>
<evidence type="ECO:0000313" key="3">
    <source>
        <dbReference type="Proteomes" id="UP000217790"/>
    </source>
</evidence>
<evidence type="ECO:0000256" key="1">
    <source>
        <dbReference type="SAM" id="MobiDB-lite"/>
    </source>
</evidence>
<dbReference type="InParanoid" id="A0A2H3D5S4"/>
<dbReference type="OrthoDB" id="2677917at2759"/>
<feature type="compositionally biased region" description="Acidic residues" evidence="1">
    <location>
        <begin position="109"/>
        <end position="121"/>
    </location>
</feature>
<dbReference type="EMBL" id="KZ293704">
    <property type="protein sequence ID" value="PBK83683.1"/>
    <property type="molecule type" value="Genomic_DNA"/>
</dbReference>
<feature type="compositionally biased region" description="Low complexity" evidence="1">
    <location>
        <begin position="33"/>
        <end position="42"/>
    </location>
</feature>
<feature type="region of interest" description="Disordered" evidence="1">
    <location>
        <begin position="1"/>
        <end position="136"/>
    </location>
</feature>
<organism evidence="2 3">
    <name type="scientific">Armillaria gallica</name>
    <name type="common">Bulbous honey fungus</name>
    <name type="synonym">Armillaria bulbosa</name>
    <dbReference type="NCBI Taxonomy" id="47427"/>
    <lineage>
        <taxon>Eukaryota</taxon>
        <taxon>Fungi</taxon>
        <taxon>Dikarya</taxon>
        <taxon>Basidiomycota</taxon>
        <taxon>Agaricomycotina</taxon>
        <taxon>Agaricomycetes</taxon>
        <taxon>Agaricomycetidae</taxon>
        <taxon>Agaricales</taxon>
        <taxon>Marasmiineae</taxon>
        <taxon>Physalacriaceae</taxon>
        <taxon>Armillaria</taxon>
    </lineage>
</organism>
<reference evidence="3" key="1">
    <citation type="journal article" date="2017" name="Nat. Ecol. Evol.">
        <title>Genome expansion and lineage-specific genetic innovations in the forest pathogenic fungi Armillaria.</title>
        <authorList>
            <person name="Sipos G."/>
            <person name="Prasanna A.N."/>
            <person name="Walter M.C."/>
            <person name="O'Connor E."/>
            <person name="Balint B."/>
            <person name="Krizsan K."/>
            <person name="Kiss B."/>
            <person name="Hess J."/>
            <person name="Varga T."/>
            <person name="Slot J."/>
            <person name="Riley R."/>
            <person name="Boka B."/>
            <person name="Rigling D."/>
            <person name="Barry K."/>
            <person name="Lee J."/>
            <person name="Mihaltcheva S."/>
            <person name="LaButti K."/>
            <person name="Lipzen A."/>
            <person name="Waldron R."/>
            <person name="Moloney N.M."/>
            <person name="Sperisen C."/>
            <person name="Kredics L."/>
            <person name="Vagvoelgyi C."/>
            <person name="Patrignani A."/>
            <person name="Fitzpatrick D."/>
            <person name="Nagy I."/>
            <person name="Doyle S."/>
            <person name="Anderson J.B."/>
            <person name="Grigoriev I.V."/>
            <person name="Gueldener U."/>
            <person name="Muensterkoetter M."/>
            <person name="Nagy L.G."/>
        </authorList>
    </citation>
    <scope>NUCLEOTIDE SEQUENCE [LARGE SCALE GENOMIC DNA]</scope>
    <source>
        <strain evidence="3">Ar21-2</strain>
    </source>
</reference>
<accession>A0A2H3D5S4</accession>
<name>A0A2H3D5S4_ARMGA</name>